<gene>
    <name evidence="1" type="ORF">C1SCF055_LOCUS30722</name>
</gene>
<protein>
    <submittedName>
        <fullName evidence="2">Tropomodulin-2</fullName>
    </submittedName>
</protein>
<organism evidence="1">
    <name type="scientific">Cladocopium goreaui</name>
    <dbReference type="NCBI Taxonomy" id="2562237"/>
    <lineage>
        <taxon>Eukaryota</taxon>
        <taxon>Sar</taxon>
        <taxon>Alveolata</taxon>
        <taxon>Dinophyceae</taxon>
        <taxon>Suessiales</taxon>
        <taxon>Symbiodiniaceae</taxon>
        <taxon>Cladocopium</taxon>
    </lineage>
</organism>
<dbReference type="SUPFAM" id="SSF55729">
    <property type="entry name" value="Acyl-CoA N-acyltransferases (Nat)"/>
    <property type="match status" value="1"/>
</dbReference>
<evidence type="ECO:0000313" key="2">
    <source>
        <dbReference type="EMBL" id="CAL4792275.1"/>
    </source>
</evidence>
<sequence>MNVARAAQKWQLRKGMVVVVASNFAAQRVAAACGFRVLCVLPRAFQHPERGLVDTVLLFNDLSCVRTPMGR</sequence>
<reference evidence="1" key="1">
    <citation type="submission" date="2022-10" db="EMBL/GenBank/DDBJ databases">
        <authorList>
            <person name="Chen Y."/>
            <person name="Dougan E. K."/>
            <person name="Chan C."/>
            <person name="Rhodes N."/>
            <person name="Thang M."/>
        </authorList>
    </citation>
    <scope>NUCLEOTIDE SEQUENCE</scope>
</reference>
<proteinExistence type="predicted"/>
<dbReference type="Gene3D" id="3.40.630.30">
    <property type="match status" value="1"/>
</dbReference>
<dbReference type="Proteomes" id="UP001152797">
    <property type="component" value="Unassembled WGS sequence"/>
</dbReference>
<dbReference type="EMBL" id="CAMXCT020003535">
    <property type="protein sequence ID" value="CAL1158338.1"/>
    <property type="molecule type" value="Genomic_DNA"/>
</dbReference>
<name>A0A9P1GC63_9DINO</name>
<keyword evidence="3" id="KW-1185">Reference proteome</keyword>
<accession>A0A9P1GC63</accession>
<evidence type="ECO:0000313" key="3">
    <source>
        <dbReference type="Proteomes" id="UP001152797"/>
    </source>
</evidence>
<dbReference type="EMBL" id="CAMXCT010003535">
    <property type="protein sequence ID" value="CAI4004963.1"/>
    <property type="molecule type" value="Genomic_DNA"/>
</dbReference>
<dbReference type="EMBL" id="CAMXCT030003535">
    <property type="protein sequence ID" value="CAL4792275.1"/>
    <property type="molecule type" value="Genomic_DNA"/>
</dbReference>
<dbReference type="InterPro" id="IPR016181">
    <property type="entry name" value="Acyl_CoA_acyltransferase"/>
</dbReference>
<evidence type="ECO:0000313" key="1">
    <source>
        <dbReference type="EMBL" id="CAI4004963.1"/>
    </source>
</evidence>
<dbReference type="AlphaFoldDB" id="A0A9P1GC63"/>
<reference evidence="2 3" key="2">
    <citation type="submission" date="2024-05" db="EMBL/GenBank/DDBJ databases">
        <authorList>
            <person name="Chen Y."/>
            <person name="Shah S."/>
            <person name="Dougan E. K."/>
            <person name="Thang M."/>
            <person name="Chan C."/>
        </authorList>
    </citation>
    <scope>NUCLEOTIDE SEQUENCE [LARGE SCALE GENOMIC DNA]</scope>
</reference>
<comment type="caution">
    <text evidence="1">The sequence shown here is derived from an EMBL/GenBank/DDBJ whole genome shotgun (WGS) entry which is preliminary data.</text>
</comment>